<organism evidence="2 3">
    <name type="scientific">Polarella glacialis</name>
    <name type="common">Dinoflagellate</name>
    <dbReference type="NCBI Taxonomy" id="89957"/>
    <lineage>
        <taxon>Eukaryota</taxon>
        <taxon>Sar</taxon>
        <taxon>Alveolata</taxon>
        <taxon>Dinophyceae</taxon>
        <taxon>Suessiales</taxon>
        <taxon>Suessiaceae</taxon>
        <taxon>Polarella</taxon>
    </lineage>
</organism>
<feature type="non-terminal residue" evidence="2">
    <location>
        <position position="1"/>
    </location>
</feature>
<gene>
    <name evidence="2" type="ORF">PGLA2088_LOCUS39138</name>
</gene>
<reference evidence="2" key="1">
    <citation type="submission" date="2021-02" db="EMBL/GenBank/DDBJ databases">
        <authorList>
            <person name="Dougan E. K."/>
            <person name="Rhodes N."/>
            <person name="Thang M."/>
            <person name="Chan C."/>
        </authorList>
    </citation>
    <scope>NUCLEOTIDE SEQUENCE</scope>
</reference>
<dbReference type="Proteomes" id="UP000626109">
    <property type="component" value="Unassembled WGS sequence"/>
</dbReference>
<feature type="compositionally biased region" description="Basic and acidic residues" evidence="1">
    <location>
        <begin position="72"/>
        <end position="85"/>
    </location>
</feature>
<dbReference type="EMBL" id="CAJNNW010033008">
    <property type="protein sequence ID" value="CAE8716635.1"/>
    <property type="molecule type" value="Genomic_DNA"/>
</dbReference>
<evidence type="ECO:0000313" key="3">
    <source>
        <dbReference type="Proteomes" id="UP000626109"/>
    </source>
</evidence>
<name>A0A813KZN0_POLGL</name>
<comment type="caution">
    <text evidence="2">The sequence shown here is derived from an EMBL/GenBank/DDBJ whole genome shotgun (WGS) entry which is preliminary data.</text>
</comment>
<sequence>GCAALPLEVPAEQGSFDVQPMAEEAQHWRPRGSATTSCRRGAPEEMRCWLAATSELHVTARCGSHPLGRIGQQREKGDLQKEKGNKGPVGFSGLGASGDTVTRLALILKTDAQGSIAAVC</sequence>
<proteinExistence type="predicted"/>
<accession>A0A813KZN0</accession>
<dbReference type="AlphaFoldDB" id="A0A813KZN0"/>
<evidence type="ECO:0000256" key="1">
    <source>
        <dbReference type="SAM" id="MobiDB-lite"/>
    </source>
</evidence>
<evidence type="ECO:0000313" key="2">
    <source>
        <dbReference type="EMBL" id="CAE8716635.1"/>
    </source>
</evidence>
<feature type="region of interest" description="Disordered" evidence="1">
    <location>
        <begin position="64"/>
        <end position="94"/>
    </location>
</feature>
<protein>
    <submittedName>
        <fullName evidence="2">Uncharacterized protein</fullName>
    </submittedName>
</protein>